<feature type="compositionally biased region" description="Basic and acidic residues" evidence="1">
    <location>
        <begin position="183"/>
        <end position="193"/>
    </location>
</feature>
<accession>A0A7X5Y1G4</accession>
<dbReference type="Proteomes" id="UP000531251">
    <property type="component" value="Unassembled WGS sequence"/>
</dbReference>
<organism evidence="3 4">
    <name type="scientific">Sphingomonas trueperi</name>
    <dbReference type="NCBI Taxonomy" id="53317"/>
    <lineage>
        <taxon>Bacteria</taxon>
        <taxon>Pseudomonadati</taxon>
        <taxon>Pseudomonadota</taxon>
        <taxon>Alphaproteobacteria</taxon>
        <taxon>Sphingomonadales</taxon>
        <taxon>Sphingomonadaceae</taxon>
        <taxon>Sphingomonas</taxon>
    </lineage>
</organism>
<protein>
    <recommendedName>
        <fullName evidence="5">Invasion protein IalB</fullName>
    </recommendedName>
</protein>
<name>A0A7X5Y1G4_9SPHN</name>
<feature type="chain" id="PRO_5031017499" description="Invasion protein IalB" evidence="2">
    <location>
        <begin position="33"/>
        <end position="199"/>
    </location>
</feature>
<comment type="caution">
    <text evidence="3">The sequence shown here is derived from an EMBL/GenBank/DDBJ whole genome shotgun (WGS) entry which is preliminary data.</text>
</comment>
<evidence type="ECO:0000256" key="1">
    <source>
        <dbReference type="SAM" id="MobiDB-lite"/>
    </source>
</evidence>
<feature type="region of interest" description="Disordered" evidence="1">
    <location>
        <begin position="171"/>
        <end position="199"/>
    </location>
</feature>
<dbReference type="RefSeq" id="WP_241217782.1">
    <property type="nucleotide sequence ID" value="NZ_BAAADY010000006.1"/>
</dbReference>
<dbReference type="AlphaFoldDB" id="A0A7X5Y1G4"/>
<gene>
    <name evidence="3" type="ORF">GGR89_002031</name>
</gene>
<keyword evidence="2" id="KW-0732">Signal</keyword>
<sequence>MSQPRPSQPARSRRWGIPGVAAALVCAAPAFAQGYAARQFGDWTVAASKDGSGCFISRSFDQPGGTTLLLGMDRDGSNHFSVLNENWSIRPQDRLKLTFRLSQGGYPNHQAIGIVADGKQGFVAAFDPKFPTSFAGSKALHIDRGSTPVARLPLDGSGAAVAELRRCVAAQHGPAKAAASDDGIPRDPFAERPKPRRKR</sequence>
<proteinExistence type="predicted"/>
<feature type="signal peptide" evidence="2">
    <location>
        <begin position="1"/>
        <end position="32"/>
    </location>
</feature>
<evidence type="ECO:0000313" key="3">
    <source>
        <dbReference type="EMBL" id="NJB97716.1"/>
    </source>
</evidence>
<evidence type="ECO:0000313" key="4">
    <source>
        <dbReference type="Proteomes" id="UP000531251"/>
    </source>
</evidence>
<keyword evidence="4" id="KW-1185">Reference proteome</keyword>
<evidence type="ECO:0000256" key="2">
    <source>
        <dbReference type="SAM" id="SignalP"/>
    </source>
</evidence>
<reference evidence="3 4" key="1">
    <citation type="submission" date="2020-03" db="EMBL/GenBank/DDBJ databases">
        <title>Genomic Encyclopedia of Type Strains, Phase IV (KMG-IV): sequencing the most valuable type-strain genomes for metagenomic binning, comparative biology and taxonomic classification.</title>
        <authorList>
            <person name="Goeker M."/>
        </authorList>
    </citation>
    <scope>NUCLEOTIDE SEQUENCE [LARGE SCALE GENOMIC DNA]</scope>
    <source>
        <strain evidence="3 4">DSM 7225</strain>
    </source>
</reference>
<evidence type="ECO:0008006" key="5">
    <source>
        <dbReference type="Google" id="ProtNLM"/>
    </source>
</evidence>
<dbReference type="EMBL" id="JAATJB010000005">
    <property type="protein sequence ID" value="NJB97716.1"/>
    <property type="molecule type" value="Genomic_DNA"/>
</dbReference>